<feature type="chain" id="PRO_5011692868" evidence="8">
    <location>
        <begin position="23"/>
        <end position="1011"/>
    </location>
</feature>
<dbReference type="Proteomes" id="UP000198596">
    <property type="component" value="Unassembled WGS sequence"/>
</dbReference>
<comment type="similarity">
    <text evidence="7">Belongs to the TonB-dependent receptor family.</text>
</comment>
<dbReference type="Gene3D" id="2.40.170.20">
    <property type="entry name" value="TonB-dependent receptor, beta-barrel domain"/>
    <property type="match status" value="1"/>
</dbReference>
<dbReference type="Pfam" id="PF07715">
    <property type="entry name" value="Plug"/>
    <property type="match status" value="1"/>
</dbReference>
<evidence type="ECO:0000313" key="11">
    <source>
        <dbReference type="Proteomes" id="UP000198596"/>
    </source>
</evidence>
<gene>
    <name evidence="10" type="ORF">SAMN04488131_10141</name>
</gene>
<dbReference type="OrthoDB" id="9768177at2"/>
<sequence length="1011" mass="110706">MRSKYKWIITLFLALSMQLSFAQEKTVSGVVSDATGPLPGVNVSVKGSKLGVQTDLDGKYSIKAKTGDVLVFSFVGMTETSKTVGSSNNVNVAMQDGVSLNEVIVQTNLGYYSKDSRKVSSSVSTVSADEIAKQSPALTIQNALQGQAAGVQVTAQNGKPGAAAYVTVRGAVSITGGTAEAIYVVDGAFVSGTEASALSSNDIESVSILKDGASAAIYGVRGGNGVVVITTKKGKNAKGKFQFNNSIGFTQKIADPFDMMNADEKIRYEGLIGAGSTTAATVTPARLALLRSYDHNWQDDLLRKGFVQNNNFSYSGGNDQFTNFMSVGYTEDSGIIDKLKGFNRITGRYNSEYKANDRVKFGFNVGGSYEKFNDSRDRNNAQSPIRAMYDYNPYEPFYARDATGNVINDVLGNPVFNTNLLAGFPIQEAIITNTEQRRFFRLYGRPYVELGIVKDLTFKTQMNMNYERYQRESFTKPGSFLDQIVGDAAARGSKTDNGWDSLEYQLTNSLNYKYSINGKHNFESTVLYEYFKSNFRSYTMTRKGYVNGDLPTAGTAVIGVPATGRSENATVSIFGNIDYDFDSKYLVSLYGRRDGSSVLGTNNKYSFAKGISLGWNVTSESFMSNVKWLNNLKLRASYGELNSTNGIGSYTAQSLFSTSQYGGGIGTVLTNSTVGNNNLKFEKAEKYEIGIESAVLNNWLTFSGSVFKDKRNDFIYSDNTTVGTAFSALINAGDWTSKGAEVELKAFAIKNANTTLSFYVNAAVFDREINELNRPGDPNNQLSRGLTWNKVGRSPDDFFLVPYAGVNPTNGRATYTKLDGTVTDVYSAGDRVFTGKTPYAKYEGGFGMQFAYKGFDISTDFVFKEGNYTYNYMWQNMTADGAAPNRNQAVAAFDFWTATNTTASLPAPQQKSGINSNLESDRFLEDASYIRFRNLNIGYKFTKKAFSNLPVDDVRIYTQMQNLFTWSKFNGDPEVGIGSAESQTGLLVPGQFALYSYPSVQTFLFGVSINL</sequence>
<dbReference type="InterPro" id="IPR036942">
    <property type="entry name" value="Beta-barrel_TonB_sf"/>
</dbReference>
<dbReference type="InterPro" id="IPR023996">
    <property type="entry name" value="TonB-dep_OMP_SusC/RagA"/>
</dbReference>
<evidence type="ECO:0000256" key="2">
    <source>
        <dbReference type="ARBA" id="ARBA00022448"/>
    </source>
</evidence>
<dbReference type="STRING" id="935223.SAMN04488131_10141"/>
<keyword evidence="6 7" id="KW-0998">Cell outer membrane</keyword>
<protein>
    <submittedName>
        <fullName evidence="10">TonB-linked outer membrane protein, SusC/RagA family</fullName>
    </submittedName>
</protein>
<dbReference type="InterPro" id="IPR012910">
    <property type="entry name" value="Plug_dom"/>
</dbReference>
<reference evidence="11" key="1">
    <citation type="submission" date="2016-10" db="EMBL/GenBank/DDBJ databases">
        <authorList>
            <person name="Varghese N."/>
            <person name="Submissions S."/>
        </authorList>
    </citation>
    <scope>NUCLEOTIDE SEQUENCE [LARGE SCALE GENOMIC DNA]</scope>
    <source>
        <strain evidence="11">CGMCC 1.9227</strain>
    </source>
</reference>
<dbReference type="EMBL" id="FONQ01000001">
    <property type="protein sequence ID" value="SFE20245.1"/>
    <property type="molecule type" value="Genomic_DNA"/>
</dbReference>
<comment type="subcellular location">
    <subcellularLocation>
        <location evidence="1 7">Cell outer membrane</location>
        <topology evidence="1 7">Multi-pass membrane protein</topology>
    </subcellularLocation>
</comment>
<proteinExistence type="inferred from homology"/>
<dbReference type="RefSeq" id="WP_091202345.1">
    <property type="nucleotide sequence ID" value="NZ_FONQ01000001.1"/>
</dbReference>
<evidence type="ECO:0000256" key="1">
    <source>
        <dbReference type="ARBA" id="ARBA00004571"/>
    </source>
</evidence>
<dbReference type="InterPro" id="IPR039426">
    <property type="entry name" value="TonB-dep_rcpt-like"/>
</dbReference>
<keyword evidence="5 7" id="KW-0472">Membrane</keyword>
<evidence type="ECO:0000313" key="10">
    <source>
        <dbReference type="EMBL" id="SFE20245.1"/>
    </source>
</evidence>
<dbReference type="Pfam" id="PF13715">
    <property type="entry name" value="CarbopepD_reg_2"/>
    <property type="match status" value="1"/>
</dbReference>
<feature type="domain" description="TonB-dependent receptor plug" evidence="9">
    <location>
        <begin position="117"/>
        <end position="226"/>
    </location>
</feature>
<dbReference type="InterPro" id="IPR023997">
    <property type="entry name" value="TonB-dep_OMP_SusC/RagA_CS"/>
</dbReference>
<dbReference type="Gene3D" id="2.170.130.10">
    <property type="entry name" value="TonB-dependent receptor, plug domain"/>
    <property type="match status" value="1"/>
</dbReference>
<keyword evidence="4 7" id="KW-0812">Transmembrane</keyword>
<evidence type="ECO:0000256" key="6">
    <source>
        <dbReference type="ARBA" id="ARBA00023237"/>
    </source>
</evidence>
<feature type="signal peptide" evidence="8">
    <location>
        <begin position="1"/>
        <end position="22"/>
    </location>
</feature>
<dbReference type="NCBIfam" id="TIGR04057">
    <property type="entry name" value="SusC_RagA_signa"/>
    <property type="match status" value="1"/>
</dbReference>
<evidence type="ECO:0000256" key="7">
    <source>
        <dbReference type="PROSITE-ProRule" id="PRU01360"/>
    </source>
</evidence>
<dbReference type="Gene3D" id="2.60.40.1120">
    <property type="entry name" value="Carboxypeptidase-like, regulatory domain"/>
    <property type="match status" value="1"/>
</dbReference>
<dbReference type="InterPro" id="IPR037066">
    <property type="entry name" value="Plug_dom_sf"/>
</dbReference>
<evidence type="ECO:0000256" key="5">
    <source>
        <dbReference type="ARBA" id="ARBA00023136"/>
    </source>
</evidence>
<dbReference type="NCBIfam" id="TIGR04056">
    <property type="entry name" value="OMP_RagA_SusC"/>
    <property type="match status" value="1"/>
</dbReference>
<dbReference type="SUPFAM" id="SSF49464">
    <property type="entry name" value="Carboxypeptidase regulatory domain-like"/>
    <property type="match status" value="1"/>
</dbReference>
<dbReference type="InterPro" id="IPR008969">
    <property type="entry name" value="CarboxyPept-like_regulatory"/>
</dbReference>
<keyword evidence="8" id="KW-0732">Signal</keyword>
<evidence type="ECO:0000256" key="4">
    <source>
        <dbReference type="ARBA" id="ARBA00022692"/>
    </source>
</evidence>
<dbReference type="GO" id="GO:0009279">
    <property type="term" value="C:cell outer membrane"/>
    <property type="evidence" value="ECO:0007669"/>
    <property type="project" value="UniProtKB-SubCell"/>
</dbReference>
<dbReference type="PROSITE" id="PS52016">
    <property type="entry name" value="TONB_DEPENDENT_REC_3"/>
    <property type="match status" value="1"/>
</dbReference>
<dbReference type="AlphaFoldDB" id="A0A1I1YKX4"/>
<evidence type="ECO:0000256" key="3">
    <source>
        <dbReference type="ARBA" id="ARBA00022452"/>
    </source>
</evidence>
<keyword evidence="11" id="KW-1185">Reference proteome</keyword>
<organism evidence="10 11">
    <name type="scientific">Flavobacterium xueshanense</name>
    <dbReference type="NCBI Taxonomy" id="935223"/>
    <lineage>
        <taxon>Bacteria</taxon>
        <taxon>Pseudomonadati</taxon>
        <taxon>Bacteroidota</taxon>
        <taxon>Flavobacteriia</taxon>
        <taxon>Flavobacteriales</taxon>
        <taxon>Flavobacteriaceae</taxon>
        <taxon>Flavobacterium</taxon>
    </lineage>
</organism>
<accession>A0A1I1YKX4</accession>
<keyword evidence="2 7" id="KW-0813">Transport</keyword>
<keyword evidence="3 7" id="KW-1134">Transmembrane beta strand</keyword>
<dbReference type="SUPFAM" id="SSF56935">
    <property type="entry name" value="Porins"/>
    <property type="match status" value="1"/>
</dbReference>
<evidence type="ECO:0000259" key="9">
    <source>
        <dbReference type="Pfam" id="PF07715"/>
    </source>
</evidence>
<name>A0A1I1YKX4_9FLAO</name>
<evidence type="ECO:0000256" key="8">
    <source>
        <dbReference type="SAM" id="SignalP"/>
    </source>
</evidence>